<evidence type="ECO:0000256" key="11">
    <source>
        <dbReference type="SAM" id="MobiDB-lite"/>
    </source>
</evidence>
<dbReference type="GO" id="GO:0019432">
    <property type="term" value="P:triglyceride biosynthetic process"/>
    <property type="evidence" value="ECO:0007669"/>
    <property type="project" value="UniProtKB-UniPathway"/>
</dbReference>
<dbReference type="InterPro" id="IPR045034">
    <property type="entry name" value="O-acyltransferase_WSD1-like"/>
</dbReference>
<comment type="caution">
    <text evidence="15">The sequence shown here is derived from an EMBL/GenBank/DDBJ whole genome shotgun (WGS) entry which is preliminary data.</text>
</comment>
<dbReference type="PANTHER" id="PTHR31650">
    <property type="entry name" value="O-ACYLTRANSFERASE (WSD1-LIKE) FAMILY PROTEIN"/>
    <property type="match status" value="1"/>
</dbReference>
<dbReference type="AlphaFoldDB" id="A0A8K0E249"/>
<evidence type="ECO:0000256" key="3">
    <source>
        <dbReference type="ARBA" id="ARBA00004771"/>
    </source>
</evidence>
<dbReference type="GO" id="GO:0004144">
    <property type="term" value="F:diacylglycerol O-acyltransferase activity"/>
    <property type="evidence" value="ECO:0007669"/>
    <property type="project" value="UniProtKB-EC"/>
</dbReference>
<evidence type="ECO:0000256" key="4">
    <source>
        <dbReference type="ARBA" id="ARBA00005189"/>
    </source>
</evidence>
<evidence type="ECO:0000256" key="5">
    <source>
        <dbReference type="ARBA" id="ARBA00022679"/>
    </source>
</evidence>
<dbReference type="PANTHER" id="PTHR31650:SF41">
    <property type="entry name" value="O-ACYLTRANSFERASE WSD1-LIKE ISOFORM X1"/>
    <property type="match status" value="1"/>
</dbReference>
<gene>
    <name evidence="15" type="ORF">FNV43_RR22516</name>
</gene>
<evidence type="ECO:0000256" key="6">
    <source>
        <dbReference type="ARBA" id="ARBA00022824"/>
    </source>
</evidence>
<keyword evidence="12" id="KW-1133">Transmembrane helix</keyword>
<dbReference type="InterPro" id="IPR009721">
    <property type="entry name" value="O-acyltransferase_WSD1_C"/>
</dbReference>
<evidence type="ECO:0000259" key="14">
    <source>
        <dbReference type="Pfam" id="PF06974"/>
    </source>
</evidence>
<feature type="region of interest" description="Disordered" evidence="11">
    <location>
        <begin position="21"/>
        <end position="42"/>
    </location>
</feature>
<evidence type="ECO:0000256" key="10">
    <source>
        <dbReference type="ARBA" id="ARBA00048109"/>
    </source>
</evidence>
<organism evidence="15 16">
    <name type="scientific">Rhamnella rubrinervis</name>
    <dbReference type="NCBI Taxonomy" id="2594499"/>
    <lineage>
        <taxon>Eukaryota</taxon>
        <taxon>Viridiplantae</taxon>
        <taxon>Streptophyta</taxon>
        <taxon>Embryophyta</taxon>
        <taxon>Tracheophyta</taxon>
        <taxon>Spermatophyta</taxon>
        <taxon>Magnoliopsida</taxon>
        <taxon>eudicotyledons</taxon>
        <taxon>Gunneridae</taxon>
        <taxon>Pentapetalae</taxon>
        <taxon>rosids</taxon>
        <taxon>fabids</taxon>
        <taxon>Rosales</taxon>
        <taxon>Rhamnaceae</taxon>
        <taxon>rhamnoid group</taxon>
        <taxon>Rhamneae</taxon>
        <taxon>Rhamnella</taxon>
    </lineage>
</organism>
<protein>
    <recommendedName>
        <fullName evidence="17">Diacylglycerol O-acyltransferase</fullName>
    </recommendedName>
</protein>
<dbReference type="GO" id="GO:0047196">
    <property type="term" value="F:long-chain-alcohol O-fatty-acyltransferase activity"/>
    <property type="evidence" value="ECO:0007669"/>
    <property type="project" value="UniProtKB-EC"/>
</dbReference>
<dbReference type="Proteomes" id="UP000796880">
    <property type="component" value="Unassembled WGS sequence"/>
</dbReference>
<dbReference type="SUPFAM" id="SSF52777">
    <property type="entry name" value="CoA-dependent acyltransferases"/>
    <property type="match status" value="1"/>
</dbReference>
<keyword evidence="12" id="KW-0812">Transmembrane</keyword>
<comment type="subcellular location">
    <subcellularLocation>
        <location evidence="1">Cell membrane</location>
        <topology evidence="1">Single-pass membrane protein</topology>
    </subcellularLocation>
    <subcellularLocation>
        <location evidence="2">Endoplasmic reticulum membrane</location>
    </subcellularLocation>
</comment>
<proteinExistence type="inferred from homology"/>
<evidence type="ECO:0000313" key="15">
    <source>
        <dbReference type="EMBL" id="KAF3435427.1"/>
    </source>
</evidence>
<evidence type="ECO:0008006" key="17">
    <source>
        <dbReference type="Google" id="ProtNLM"/>
    </source>
</evidence>
<keyword evidence="12" id="KW-0472">Membrane</keyword>
<keyword evidence="16" id="KW-1185">Reference proteome</keyword>
<comment type="catalytic activity">
    <reaction evidence="9">
        <text>a long chain fatty alcohol + a fatty acyl-CoA = a long-chain alcohol wax ester + CoA</text>
        <dbReference type="Rhea" id="RHEA:38443"/>
        <dbReference type="ChEBI" id="CHEBI:17135"/>
        <dbReference type="ChEBI" id="CHEBI:57287"/>
        <dbReference type="ChEBI" id="CHEBI:77636"/>
        <dbReference type="ChEBI" id="CHEBI:235323"/>
        <dbReference type="EC" id="2.3.1.75"/>
    </reaction>
</comment>
<feature type="domain" description="O-acyltransferase WSD1 C-terminal" evidence="14">
    <location>
        <begin position="335"/>
        <end position="481"/>
    </location>
</feature>
<feature type="domain" description="O-acyltransferase WSD1-like N-terminal" evidence="13">
    <location>
        <begin position="92"/>
        <end position="278"/>
    </location>
</feature>
<dbReference type="InterPro" id="IPR004255">
    <property type="entry name" value="O-acyltransferase_WSD1_N"/>
</dbReference>
<evidence type="ECO:0000256" key="9">
    <source>
        <dbReference type="ARBA" id="ARBA00047604"/>
    </source>
</evidence>
<comment type="catalytic activity">
    <reaction evidence="10">
        <text>an acyl-CoA + a 1,2-diacyl-sn-glycerol = a triacyl-sn-glycerol + CoA</text>
        <dbReference type="Rhea" id="RHEA:10868"/>
        <dbReference type="ChEBI" id="CHEBI:17815"/>
        <dbReference type="ChEBI" id="CHEBI:57287"/>
        <dbReference type="ChEBI" id="CHEBI:58342"/>
        <dbReference type="ChEBI" id="CHEBI:64615"/>
        <dbReference type="EC" id="2.3.1.20"/>
    </reaction>
</comment>
<evidence type="ECO:0000256" key="2">
    <source>
        <dbReference type="ARBA" id="ARBA00004586"/>
    </source>
</evidence>
<evidence type="ECO:0000259" key="13">
    <source>
        <dbReference type="Pfam" id="PF03007"/>
    </source>
</evidence>
<feature type="transmembrane region" description="Helical" evidence="12">
    <location>
        <begin position="205"/>
        <end position="228"/>
    </location>
</feature>
<comment type="pathway">
    <text evidence="4">Lipid metabolism.</text>
</comment>
<evidence type="ECO:0000256" key="7">
    <source>
        <dbReference type="ARBA" id="ARBA00023315"/>
    </source>
</evidence>
<evidence type="ECO:0000313" key="16">
    <source>
        <dbReference type="Proteomes" id="UP000796880"/>
    </source>
</evidence>
<keyword evidence="7" id="KW-0012">Acyltransferase</keyword>
<keyword evidence="5" id="KW-0808">Transferase</keyword>
<evidence type="ECO:0000256" key="8">
    <source>
        <dbReference type="ARBA" id="ARBA00024360"/>
    </source>
</evidence>
<dbReference type="EMBL" id="VOIH02000010">
    <property type="protein sequence ID" value="KAF3435427.1"/>
    <property type="molecule type" value="Genomic_DNA"/>
</dbReference>
<dbReference type="GO" id="GO:0005789">
    <property type="term" value="C:endoplasmic reticulum membrane"/>
    <property type="evidence" value="ECO:0007669"/>
    <property type="project" value="UniProtKB-SubCell"/>
</dbReference>
<dbReference type="GO" id="GO:0005886">
    <property type="term" value="C:plasma membrane"/>
    <property type="evidence" value="ECO:0007669"/>
    <property type="project" value="UniProtKB-SubCell"/>
</dbReference>
<sequence>MDAGAQKVGVSRSLHHPSLSLSLAAHGSPGTDSDEPLTPAGRLFHQPEMNQVIHCVVGLKNSLDIDSIKSQVRNSMFIKHPRFTSLMVRDRHGVEHWRKTSIDLDRHLIIIDSPVATADDESAVNEYLADLSTSSGLSTDKPLWEIHLLKAHKCVIFRIHHSLGDGISLMSMFLACCRKFDDENALPTIGTASNRRKNLKGKKEWWALVLGFVKMAWFSLVFVLEFVLRCLWVRDRQTAISGGAGVELWPRKLVTARLWLQDMKIVKEAIPNATINDVLFGVISSGLSTYLDHRSPNVLQEGLQITGVAMVNLREQSSLQDLSNMMERSNSGSSWGNKFGMLLLPIEYHKKGGTDPLQYLRRAKVMIDRKKQSIEAHFSYRIGYFVMSWLGSKIASLLNYRIVCNTTFTISNVVGPQEEIAIGGNPVTYFRANSSSLPHALTMHMVSYAGRADIQILVAKDIIPDPEFLAKCFEEALLEMKEAAEAIAKT</sequence>
<feature type="compositionally biased region" description="Low complexity" evidence="11">
    <location>
        <begin position="21"/>
        <end position="30"/>
    </location>
</feature>
<name>A0A8K0E249_9ROSA</name>
<dbReference type="OrthoDB" id="619536at2759"/>
<keyword evidence="6" id="KW-0256">Endoplasmic reticulum</keyword>
<dbReference type="UniPathway" id="UPA00282"/>
<evidence type="ECO:0000256" key="12">
    <source>
        <dbReference type="SAM" id="Phobius"/>
    </source>
</evidence>
<reference evidence="15" key="1">
    <citation type="submission" date="2020-03" db="EMBL/GenBank/DDBJ databases">
        <title>A high-quality chromosome-level genome assembly of a woody plant with both climbing and erect habits, Rhamnella rubrinervis.</title>
        <authorList>
            <person name="Lu Z."/>
            <person name="Yang Y."/>
            <person name="Zhu X."/>
            <person name="Sun Y."/>
        </authorList>
    </citation>
    <scope>NUCLEOTIDE SEQUENCE</scope>
    <source>
        <strain evidence="15">BYM</strain>
        <tissue evidence="15">Leaf</tissue>
    </source>
</reference>
<evidence type="ECO:0000256" key="1">
    <source>
        <dbReference type="ARBA" id="ARBA00004162"/>
    </source>
</evidence>
<dbReference type="Pfam" id="PF03007">
    <property type="entry name" value="WS_DGAT_cat"/>
    <property type="match status" value="1"/>
</dbReference>
<comment type="similarity">
    <text evidence="8">In the N-terminal section; belongs to the long-chain O-acyltransferase family.</text>
</comment>
<accession>A0A8K0E249</accession>
<dbReference type="Pfam" id="PF06974">
    <property type="entry name" value="WS_DGAT_C"/>
    <property type="match status" value="1"/>
</dbReference>
<comment type="pathway">
    <text evidence="3">Glycerolipid metabolism; triacylglycerol biosynthesis.</text>
</comment>